<evidence type="ECO:0000256" key="1">
    <source>
        <dbReference type="SAM" id="MobiDB-lite"/>
    </source>
</evidence>
<proteinExistence type="predicted"/>
<feature type="compositionally biased region" description="Basic and acidic residues" evidence="1">
    <location>
        <begin position="48"/>
        <end position="58"/>
    </location>
</feature>
<dbReference type="Proteomes" id="UP001583172">
    <property type="component" value="Unassembled WGS sequence"/>
</dbReference>
<organism evidence="2 3">
    <name type="scientific">Humicola insolens</name>
    <name type="common">Soft-rot fungus</name>
    <dbReference type="NCBI Taxonomy" id="85995"/>
    <lineage>
        <taxon>Eukaryota</taxon>
        <taxon>Fungi</taxon>
        <taxon>Dikarya</taxon>
        <taxon>Ascomycota</taxon>
        <taxon>Pezizomycotina</taxon>
        <taxon>Sordariomycetes</taxon>
        <taxon>Sordariomycetidae</taxon>
        <taxon>Sordariales</taxon>
        <taxon>Chaetomiaceae</taxon>
        <taxon>Mycothermus</taxon>
    </lineage>
</organism>
<protein>
    <submittedName>
        <fullName evidence="2">Uncharacterized protein</fullName>
    </submittedName>
</protein>
<evidence type="ECO:0000313" key="3">
    <source>
        <dbReference type="Proteomes" id="UP001583172"/>
    </source>
</evidence>
<evidence type="ECO:0000313" key="2">
    <source>
        <dbReference type="EMBL" id="KAL1837303.1"/>
    </source>
</evidence>
<comment type="caution">
    <text evidence="2">The sequence shown here is derived from an EMBL/GenBank/DDBJ whole genome shotgun (WGS) entry which is preliminary data.</text>
</comment>
<reference evidence="2 3" key="1">
    <citation type="journal article" date="2024" name="Commun. Biol.">
        <title>Comparative genomic analysis of thermophilic fungi reveals convergent evolutionary adaptations and gene losses.</title>
        <authorList>
            <person name="Steindorff A.S."/>
            <person name="Aguilar-Pontes M.V."/>
            <person name="Robinson A.J."/>
            <person name="Andreopoulos B."/>
            <person name="LaButti K."/>
            <person name="Kuo A."/>
            <person name="Mondo S."/>
            <person name="Riley R."/>
            <person name="Otillar R."/>
            <person name="Haridas S."/>
            <person name="Lipzen A."/>
            <person name="Grimwood J."/>
            <person name="Schmutz J."/>
            <person name="Clum A."/>
            <person name="Reid I.D."/>
            <person name="Moisan M.C."/>
            <person name="Butler G."/>
            <person name="Nguyen T.T.M."/>
            <person name="Dewar K."/>
            <person name="Conant G."/>
            <person name="Drula E."/>
            <person name="Henrissat B."/>
            <person name="Hansel C."/>
            <person name="Singer S."/>
            <person name="Hutchinson M.I."/>
            <person name="de Vries R.P."/>
            <person name="Natvig D.O."/>
            <person name="Powell A.J."/>
            <person name="Tsang A."/>
            <person name="Grigoriev I.V."/>
        </authorList>
    </citation>
    <scope>NUCLEOTIDE SEQUENCE [LARGE SCALE GENOMIC DNA]</scope>
    <source>
        <strain evidence="2 3">CBS 620.91</strain>
    </source>
</reference>
<sequence length="361" mass="41180">MEEEGTAVAPAKRGRGRPPGSKNVKKPAPKATVATRSSKRNRAPSADEGQRKRTRQEDSPDAQGDTDESRDPGIAYGDHLEEDLFRYGLKVDMSHQKVGKCDHDTWHSPYPGIWMCQDLRILMSHPIWKDDIAAVRTMLQYAVFYRVPGHVEPIEPVRFSEADQMQHLQGPSLRDVLRDTVIPEGSAQESAGPKSRSPEQTLFFLRPGDVKAVRRALDRLTHTDTDTDTVGLFRPCKSYYDEFCDHMGRKPDVEPLNLEDMKRWKKHYSLAFMRDWVIAKRKRHLGNVLLRDTVERDGKQWHILYPDDRVLSERRFDAVVGDVWPFPEWENMPYTLAMVYRSAGTRAKSAPGAADAPQSST</sequence>
<gene>
    <name evidence="2" type="ORF">VTJ49DRAFT_4046</name>
</gene>
<name>A0ABR3V890_HUMIN</name>
<accession>A0ABR3V890</accession>
<keyword evidence="3" id="KW-1185">Reference proteome</keyword>
<dbReference type="EMBL" id="JAZGSY010000309">
    <property type="protein sequence ID" value="KAL1837303.1"/>
    <property type="molecule type" value="Genomic_DNA"/>
</dbReference>
<feature type="region of interest" description="Disordered" evidence="1">
    <location>
        <begin position="1"/>
        <end position="75"/>
    </location>
</feature>